<evidence type="ECO:0000313" key="4">
    <source>
        <dbReference type="Proteomes" id="UP000001555"/>
    </source>
</evidence>
<organism>
    <name type="scientific">Ixodes scapularis</name>
    <name type="common">Black-legged tick</name>
    <name type="synonym">Deer tick</name>
    <dbReference type="NCBI Taxonomy" id="6945"/>
    <lineage>
        <taxon>Eukaryota</taxon>
        <taxon>Metazoa</taxon>
        <taxon>Ecdysozoa</taxon>
        <taxon>Arthropoda</taxon>
        <taxon>Chelicerata</taxon>
        <taxon>Arachnida</taxon>
        <taxon>Acari</taxon>
        <taxon>Parasitiformes</taxon>
        <taxon>Ixodida</taxon>
        <taxon>Ixodoidea</taxon>
        <taxon>Ixodidae</taxon>
        <taxon>Ixodinae</taxon>
        <taxon>Ixodes</taxon>
    </lineage>
</organism>
<dbReference type="EMBL" id="ABJB010106747">
    <property type="status" value="NOT_ANNOTATED_CDS"/>
    <property type="molecule type" value="Genomic_DNA"/>
</dbReference>
<dbReference type="VEuPathDB" id="VectorBase:ISCW001541"/>
<evidence type="ECO:0000256" key="1">
    <source>
        <dbReference type="SAM" id="MobiDB-lite"/>
    </source>
</evidence>
<dbReference type="EMBL" id="DS644343">
    <property type="protein sequence ID" value="EEC02066.1"/>
    <property type="molecule type" value="Genomic_DNA"/>
</dbReference>
<proteinExistence type="predicted"/>
<dbReference type="EMBL" id="ABJB010093879">
    <property type="status" value="NOT_ANNOTATED_CDS"/>
    <property type="molecule type" value="Genomic_DNA"/>
</dbReference>
<dbReference type="Proteomes" id="UP000001555">
    <property type="component" value="Unassembled WGS sequence"/>
</dbReference>
<feature type="region of interest" description="Disordered" evidence="1">
    <location>
        <begin position="33"/>
        <end position="65"/>
    </location>
</feature>
<dbReference type="InParanoid" id="B7P644"/>
<gene>
    <name evidence="2" type="ORF">IscW_ISCW001541</name>
</gene>
<dbReference type="AlphaFoldDB" id="B7P644"/>
<accession>B7P644</accession>
<evidence type="ECO:0000313" key="3">
    <source>
        <dbReference type="EnsemblMetazoa" id="ISCW001541-PA"/>
    </source>
</evidence>
<sequence>MGAARPPERNASSSVITISSPFIVDGDGVAATAERWPGVGGDRLSPAPGSGRLPQLGSRQVGPGPGQQVQVDVSVCFLRMLALPASMEAAVPLLRGGCSDPFTPAALVPAPSANGQAEDVDPDP</sequence>
<evidence type="ECO:0000313" key="2">
    <source>
        <dbReference type="EMBL" id="EEC02066.1"/>
    </source>
</evidence>
<dbReference type="PaxDb" id="6945-B7P644"/>
<dbReference type="HOGENOM" id="CLU_2006398_0_0_1"/>
<keyword evidence="4" id="KW-1185">Reference proteome</keyword>
<reference evidence="3" key="2">
    <citation type="submission" date="2020-05" db="UniProtKB">
        <authorList>
            <consortium name="EnsemblMetazoa"/>
        </authorList>
    </citation>
    <scope>IDENTIFICATION</scope>
    <source>
        <strain evidence="3">wikel</strain>
    </source>
</reference>
<dbReference type="EnsemblMetazoa" id="ISCW001541-RA">
    <property type="protein sequence ID" value="ISCW001541-PA"/>
    <property type="gene ID" value="ISCW001541"/>
</dbReference>
<protein>
    <submittedName>
        <fullName evidence="2 3">Uncharacterized protein</fullName>
    </submittedName>
</protein>
<reference evidence="2 4" key="1">
    <citation type="submission" date="2008-03" db="EMBL/GenBank/DDBJ databases">
        <title>Annotation of Ixodes scapularis.</title>
        <authorList>
            <consortium name="Ixodes scapularis Genome Project Consortium"/>
            <person name="Caler E."/>
            <person name="Hannick L.I."/>
            <person name="Bidwell S."/>
            <person name="Joardar V."/>
            <person name="Thiagarajan M."/>
            <person name="Amedeo P."/>
            <person name="Galinsky K.J."/>
            <person name="Schobel S."/>
            <person name="Inman J."/>
            <person name="Hostetler J."/>
            <person name="Miller J."/>
            <person name="Hammond M."/>
            <person name="Megy K."/>
            <person name="Lawson D."/>
            <person name="Kodira C."/>
            <person name="Sutton G."/>
            <person name="Meyer J."/>
            <person name="Hill C.A."/>
            <person name="Birren B."/>
            <person name="Nene V."/>
            <person name="Collins F."/>
            <person name="Alarcon-Chaidez F."/>
            <person name="Wikel S."/>
            <person name="Strausberg R."/>
        </authorList>
    </citation>
    <scope>NUCLEOTIDE SEQUENCE [LARGE SCALE GENOMIC DNA]</scope>
    <source>
        <strain evidence="4">Wikel</strain>
        <strain evidence="2">Wikel colony</strain>
    </source>
</reference>
<name>B7P644_IXOSC</name>